<feature type="domain" description="Nucleoside phosphorylase" evidence="2">
    <location>
        <begin position="70"/>
        <end position="351"/>
    </location>
</feature>
<organism evidence="3 4">
    <name type="scientific">Papaver somniferum</name>
    <name type="common">Opium poppy</name>
    <dbReference type="NCBI Taxonomy" id="3469"/>
    <lineage>
        <taxon>Eukaryota</taxon>
        <taxon>Viridiplantae</taxon>
        <taxon>Streptophyta</taxon>
        <taxon>Embryophyta</taxon>
        <taxon>Tracheophyta</taxon>
        <taxon>Spermatophyta</taxon>
        <taxon>Magnoliopsida</taxon>
        <taxon>Ranunculales</taxon>
        <taxon>Papaveraceae</taxon>
        <taxon>Papaveroideae</taxon>
        <taxon>Papaver</taxon>
    </lineage>
</organism>
<feature type="transmembrane region" description="Helical" evidence="1">
    <location>
        <begin position="20"/>
        <end position="42"/>
    </location>
</feature>
<dbReference type="Pfam" id="PF01048">
    <property type="entry name" value="PNP_UDP_1"/>
    <property type="match status" value="1"/>
</dbReference>
<dbReference type="Proteomes" id="UP000316621">
    <property type="component" value="Chromosome 1"/>
</dbReference>
<dbReference type="OMA" id="VMAYPTE"/>
<evidence type="ECO:0000256" key="1">
    <source>
        <dbReference type="SAM" id="Phobius"/>
    </source>
</evidence>
<dbReference type="InterPro" id="IPR000845">
    <property type="entry name" value="Nucleoside_phosphorylase_d"/>
</dbReference>
<name>A0A4Y7I7M1_PAPSO</name>
<dbReference type="CDD" id="cd09008">
    <property type="entry name" value="MTAN"/>
    <property type="match status" value="1"/>
</dbReference>
<accession>A0A4Y7I7M1</accession>
<keyword evidence="1" id="KW-0812">Transmembrane</keyword>
<protein>
    <recommendedName>
        <fullName evidence="2">Nucleoside phosphorylase domain-containing protein</fullName>
    </recommendedName>
</protein>
<gene>
    <name evidence="3" type="ORF">C5167_036460</name>
</gene>
<keyword evidence="1" id="KW-1133">Transmembrane helix</keyword>
<keyword evidence="4" id="KW-1185">Reference proteome</keyword>
<dbReference type="PANTHER" id="PTHR21234">
    <property type="entry name" value="PURINE NUCLEOSIDE PHOSPHORYLASE"/>
    <property type="match status" value="1"/>
</dbReference>
<keyword evidence="1" id="KW-0472">Membrane</keyword>
<dbReference type="PANTHER" id="PTHR21234:SF43">
    <property type="entry name" value="OS06G0112100 PROTEIN"/>
    <property type="match status" value="1"/>
</dbReference>
<dbReference type="InterPro" id="IPR035994">
    <property type="entry name" value="Nucleoside_phosphorylase_sf"/>
</dbReference>
<dbReference type="AlphaFoldDB" id="A0A4Y7I7M1"/>
<evidence type="ECO:0000313" key="3">
    <source>
        <dbReference type="EMBL" id="RZC43508.1"/>
    </source>
</evidence>
<evidence type="ECO:0000313" key="4">
    <source>
        <dbReference type="Proteomes" id="UP000316621"/>
    </source>
</evidence>
<dbReference type="OrthoDB" id="1916878at2759"/>
<dbReference type="EMBL" id="CM010715">
    <property type="protein sequence ID" value="RZC43508.1"/>
    <property type="molecule type" value="Genomic_DNA"/>
</dbReference>
<dbReference type="Gene3D" id="3.40.50.1580">
    <property type="entry name" value="Nucleoside phosphorylase domain"/>
    <property type="match status" value="1"/>
</dbReference>
<dbReference type="GO" id="GO:0009116">
    <property type="term" value="P:nucleoside metabolic process"/>
    <property type="evidence" value="ECO:0007669"/>
    <property type="project" value="InterPro"/>
</dbReference>
<proteinExistence type="predicted"/>
<dbReference type="STRING" id="3469.A0A4Y7I7M1"/>
<sequence>MNTHQSVLTPVKRSWCNGMTILNIMVVVIILVVQISSTCCLASSQHQNLVRWNHPKRELLDRINRKGPYIGVVMAYSTEEMALQASGVFIPNCHNPSVDLSGRKFNIGSIKGTKVIYVMSGQRRLNAGITVQILLDVFDIRGIVHYGIAGSANNSLSYGDVSIPKYVAFTGSWNWENLGSKNVDKFTEMKIGNYNLPKEGQNLLGEIAFKPEEFFSVGQPMKEVFWLEVDKTWFNLAAQLKVRKLHNYAWKIYYRYCSIETVACIRQCLEFQRCENATSCLPRVPKVEYGLRGATADIFLDNAAYRNFLFKEFQVSTVDEESSAIVMTAMSSNVPSIVIRGVSDLAGGEGTPVSTFLSSLAAVNTLNVTIKFIELIGASRNTLAK</sequence>
<dbReference type="GO" id="GO:0003824">
    <property type="term" value="F:catalytic activity"/>
    <property type="evidence" value="ECO:0007669"/>
    <property type="project" value="InterPro"/>
</dbReference>
<reference evidence="3 4" key="1">
    <citation type="journal article" date="2018" name="Science">
        <title>The opium poppy genome and morphinan production.</title>
        <authorList>
            <person name="Guo L."/>
            <person name="Winzer T."/>
            <person name="Yang X."/>
            <person name="Li Y."/>
            <person name="Ning Z."/>
            <person name="He Z."/>
            <person name="Teodor R."/>
            <person name="Lu Y."/>
            <person name="Bowser T.A."/>
            <person name="Graham I.A."/>
            <person name="Ye K."/>
        </authorList>
    </citation>
    <scope>NUCLEOTIDE SEQUENCE [LARGE SCALE GENOMIC DNA]</scope>
    <source>
        <strain evidence="4">cv. HN1</strain>
        <tissue evidence="3">Leaves</tissue>
    </source>
</reference>
<dbReference type="Gramene" id="RZC43508">
    <property type="protein sequence ID" value="RZC43508"/>
    <property type="gene ID" value="C5167_036460"/>
</dbReference>
<evidence type="ECO:0000259" key="2">
    <source>
        <dbReference type="Pfam" id="PF01048"/>
    </source>
</evidence>
<dbReference type="SUPFAM" id="SSF53167">
    <property type="entry name" value="Purine and uridine phosphorylases"/>
    <property type="match status" value="1"/>
</dbReference>